<dbReference type="InterPro" id="IPR043519">
    <property type="entry name" value="NT_sf"/>
</dbReference>
<dbReference type="PANTHER" id="PTHR43852:SF3">
    <property type="entry name" value="NUCLEOTIDYLTRANSFERASE"/>
    <property type="match status" value="1"/>
</dbReference>
<dbReference type="Proteomes" id="UP000617544">
    <property type="component" value="Unassembled WGS sequence"/>
</dbReference>
<dbReference type="SUPFAM" id="SSF81301">
    <property type="entry name" value="Nucleotidyltransferase"/>
    <property type="match status" value="1"/>
</dbReference>
<sequence length="129" mass="15369">MEIEEKIRKALEGHHEIIFAYLHGSFLVTEGFMDIDIAVYVDDSVRDYLEYELSLAVELERMIGKDVDVRVLNDAPPAFRYRAIKGKVILDRDPEVRLNFIERTVWEYLDYEPLERRMREEFLSSIKRV</sequence>
<evidence type="ECO:0000313" key="3">
    <source>
        <dbReference type="Proteomes" id="UP000617544"/>
    </source>
</evidence>
<organism evidence="2 3">
    <name type="scientific">Pyrococcus horikoshii</name>
    <dbReference type="NCBI Taxonomy" id="53953"/>
    <lineage>
        <taxon>Archaea</taxon>
        <taxon>Methanobacteriati</taxon>
        <taxon>Methanobacteriota</taxon>
        <taxon>Thermococci</taxon>
        <taxon>Thermococcales</taxon>
        <taxon>Thermococcaceae</taxon>
        <taxon>Pyrococcus</taxon>
    </lineage>
</organism>
<dbReference type="SMR" id="A0A832T9N4"/>
<dbReference type="CDD" id="cd05403">
    <property type="entry name" value="NT_KNTase_like"/>
    <property type="match status" value="1"/>
</dbReference>
<dbReference type="PANTHER" id="PTHR43852">
    <property type="entry name" value="NUCLEOTIDYLTRANSFERASE"/>
    <property type="match status" value="1"/>
</dbReference>
<dbReference type="EMBL" id="DUJN01000004">
    <property type="protein sequence ID" value="HII60958.1"/>
    <property type="molecule type" value="Genomic_DNA"/>
</dbReference>
<proteinExistence type="predicted"/>
<protein>
    <submittedName>
        <fullName evidence="2">Nucleotidyltransferase domain-containing protein</fullName>
    </submittedName>
</protein>
<dbReference type="NCBIfam" id="NF047752">
    <property type="entry name" value="MntA_antitoxin"/>
    <property type="match status" value="1"/>
</dbReference>
<accession>A0A832T9N4</accession>
<dbReference type="OMA" id="EIIFAYL"/>
<dbReference type="GeneID" id="1444352"/>
<evidence type="ECO:0000313" key="2">
    <source>
        <dbReference type="EMBL" id="HII60958.1"/>
    </source>
</evidence>
<dbReference type="InterPro" id="IPR041633">
    <property type="entry name" value="Polbeta"/>
</dbReference>
<name>A0A832T9N4_PYRHR</name>
<dbReference type="Pfam" id="PF18765">
    <property type="entry name" value="Polbeta"/>
    <property type="match status" value="1"/>
</dbReference>
<keyword evidence="2" id="KW-0808">Transferase</keyword>
<dbReference type="AlphaFoldDB" id="A0A832T9N4"/>
<feature type="domain" description="Polymerase beta nucleotidyltransferase" evidence="1">
    <location>
        <begin position="5"/>
        <end position="95"/>
    </location>
</feature>
<dbReference type="Gene3D" id="3.30.460.10">
    <property type="entry name" value="Beta Polymerase, domain 2"/>
    <property type="match status" value="1"/>
</dbReference>
<dbReference type="GO" id="GO:0016740">
    <property type="term" value="F:transferase activity"/>
    <property type="evidence" value="ECO:0007669"/>
    <property type="project" value="UniProtKB-KW"/>
</dbReference>
<gene>
    <name evidence="2" type="ORF">HA331_04255</name>
</gene>
<evidence type="ECO:0000259" key="1">
    <source>
        <dbReference type="Pfam" id="PF18765"/>
    </source>
</evidence>
<dbReference type="InterPro" id="IPR052930">
    <property type="entry name" value="TA_antitoxin_MntA"/>
</dbReference>
<reference evidence="2" key="1">
    <citation type="journal article" date="2020" name="bioRxiv">
        <title>A rank-normalized archaeal taxonomy based on genome phylogeny resolves widespread incomplete and uneven classifications.</title>
        <authorList>
            <person name="Rinke C."/>
            <person name="Chuvochina M."/>
            <person name="Mussig A.J."/>
            <person name="Chaumeil P.-A."/>
            <person name="Waite D.W."/>
            <person name="Whitman W.B."/>
            <person name="Parks D.H."/>
            <person name="Hugenholtz P."/>
        </authorList>
    </citation>
    <scope>NUCLEOTIDE SEQUENCE</scope>
    <source>
        <strain evidence="2">UBA8834</strain>
    </source>
</reference>
<dbReference type="RefSeq" id="WP_010884565.1">
    <property type="nucleotide sequence ID" value="NZ_DUJN01000004.1"/>
</dbReference>
<comment type="caution">
    <text evidence="2">The sequence shown here is derived from an EMBL/GenBank/DDBJ whole genome shotgun (WGS) entry which is preliminary data.</text>
</comment>